<evidence type="ECO:0000313" key="3">
    <source>
        <dbReference type="Proteomes" id="UP001142489"/>
    </source>
</evidence>
<protein>
    <submittedName>
        <fullName evidence="2">Uncharacterized protein</fullName>
    </submittedName>
</protein>
<dbReference type="Proteomes" id="UP001142489">
    <property type="component" value="Unassembled WGS sequence"/>
</dbReference>
<organism evidence="2 3">
    <name type="scientific">Phrynocephalus forsythii</name>
    <dbReference type="NCBI Taxonomy" id="171643"/>
    <lineage>
        <taxon>Eukaryota</taxon>
        <taxon>Metazoa</taxon>
        <taxon>Chordata</taxon>
        <taxon>Craniata</taxon>
        <taxon>Vertebrata</taxon>
        <taxon>Euteleostomi</taxon>
        <taxon>Lepidosauria</taxon>
        <taxon>Squamata</taxon>
        <taxon>Bifurcata</taxon>
        <taxon>Unidentata</taxon>
        <taxon>Episquamata</taxon>
        <taxon>Toxicofera</taxon>
        <taxon>Iguania</taxon>
        <taxon>Acrodonta</taxon>
        <taxon>Agamidae</taxon>
        <taxon>Agaminae</taxon>
        <taxon>Phrynocephalus</taxon>
    </lineage>
</organism>
<gene>
    <name evidence="2" type="ORF">JRQ81_006714</name>
</gene>
<accession>A0A9Q0XDI4</accession>
<dbReference type="EMBL" id="JAPFRF010000014">
    <property type="protein sequence ID" value="KAJ7311113.1"/>
    <property type="molecule type" value="Genomic_DNA"/>
</dbReference>
<reference evidence="2" key="1">
    <citation type="journal article" date="2023" name="DNA Res.">
        <title>Chromosome-level genome assembly of Phrynocephalus forsythii using third-generation DNA sequencing and Hi-C analysis.</title>
        <authorList>
            <person name="Qi Y."/>
            <person name="Zhao W."/>
            <person name="Zhao Y."/>
            <person name="Niu C."/>
            <person name="Cao S."/>
            <person name="Zhang Y."/>
        </authorList>
    </citation>
    <scope>NUCLEOTIDE SEQUENCE</scope>
    <source>
        <tissue evidence="2">Muscle</tissue>
    </source>
</reference>
<name>A0A9Q0XDI4_9SAUR</name>
<proteinExistence type="predicted"/>
<dbReference type="AlphaFoldDB" id="A0A9Q0XDI4"/>
<feature type="region of interest" description="Disordered" evidence="1">
    <location>
        <begin position="139"/>
        <end position="168"/>
    </location>
</feature>
<feature type="compositionally biased region" description="Gly residues" evidence="1">
    <location>
        <begin position="46"/>
        <end position="56"/>
    </location>
</feature>
<feature type="region of interest" description="Disordered" evidence="1">
    <location>
        <begin position="25"/>
        <end position="95"/>
    </location>
</feature>
<evidence type="ECO:0000313" key="2">
    <source>
        <dbReference type="EMBL" id="KAJ7311113.1"/>
    </source>
</evidence>
<keyword evidence="3" id="KW-1185">Reference proteome</keyword>
<comment type="caution">
    <text evidence="2">The sequence shown here is derived from an EMBL/GenBank/DDBJ whole genome shotgun (WGS) entry which is preliminary data.</text>
</comment>
<evidence type="ECO:0000256" key="1">
    <source>
        <dbReference type="SAM" id="MobiDB-lite"/>
    </source>
</evidence>
<sequence length="196" mass="21088">MAHRGCLVRSVEFQPVVPGLSVLCLPAPGRREEEEEEEEEERGQAGATGRGRGSVAGKGSSRAAWSPRILRNGSLRPLQRSGDVGSGRPRTFRKLWRASPTPSAWEVVVGEDRAETREKEKEKFVSDRIGAPALAVLRGKGLTRGTRDESQSRGGGIGAEKRGSGPLFSRESATANKYFLSGVTVSKLQCFVTVGP</sequence>